<dbReference type="SMART" id="SM00368">
    <property type="entry name" value="LRR_RI"/>
    <property type="match status" value="5"/>
</dbReference>
<dbReference type="GO" id="GO:0005096">
    <property type="term" value="F:GTPase activator activity"/>
    <property type="evidence" value="ECO:0007669"/>
    <property type="project" value="UniProtKB-KW"/>
</dbReference>
<dbReference type="Pfam" id="PF13516">
    <property type="entry name" value="LRR_6"/>
    <property type="match status" value="2"/>
</dbReference>
<feature type="compositionally biased region" description="Basic residues" evidence="4">
    <location>
        <begin position="82"/>
        <end position="99"/>
    </location>
</feature>
<feature type="region of interest" description="Disordered" evidence="4">
    <location>
        <begin position="921"/>
        <end position="944"/>
    </location>
</feature>
<feature type="compositionally biased region" description="Polar residues" evidence="4">
    <location>
        <begin position="64"/>
        <end position="75"/>
    </location>
</feature>
<gene>
    <name evidence="5" type="ORF">PECAL_1P14460</name>
</gene>
<keyword evidence="2" id="KW-0433">Leucine-rich repeat</keyword>
<keyword evidence="1" id="KW-0343">GTPase activation</keyword>
<feature type="compositionally biased region" description="Basic and acidic residues" evidence="4">
    <location>
        <begin position="170"/>
        <end position="179"/>
    </location>
</feature>
<comment type="caution">
    <text evidence="5">The sequence shown here is derived from an EMBL/GenBank/DDBJ whole genome shotgun (WGS) entry which is preliminary data.</text>
</comment>
<evidence type="ECO:0000256" key="3">
    <source>
        <dbReference type="ARBA" id="ARBA00022737"/>
    </source>
</evidence>
<feature type="region of interest" description="Disordered" evidence="4">
    <location>
        <begin position="317"/>
        <end position="338"/>
    </location>
</feature>
<evidence type="ECO:0000313" key="5">
    <source>
        <dbReference type="EMBL" id="CAH0365043.1"/>
    </source>
</evidence>
<dbReference type="Proteomes" id="UP000789595">
    <property type="component" value="Unassembled WGS sequence"/>
</dbReference>
<feature type="compositionally biased region" description="Basic and acidic residues" evidence="4">
    <location>
        <begin position="844"/>
        <end position="867"/>
    </location>
</feature>
<feature type="region of interest" description="Disordered" evidence="4">
    <location>
        <begin position="1"/>
        <end position="190"/>
    </location>
</feature>
<feature type="compositionally biased region" description="Acidic residues" evidence="4">
    <location>
        <begin position="104"/>
        <end position="114"/>
    </location>
</feature>
<feature type="compositionally biased region" description="Low complexity" evidence="4">
    <location>
        <begin position="158"/>
        <end position="169"/>
    </location>
</feature>
<sequence length="971" mass="106592">MDALLRASGSRPPTGSRPQTGHNTPLGSRPPTGQGSRPGTSSRPPSRVSFADLEAAEEPPRGSRASTADSRPSTRGSDDGKRRKHRSRDGAVRRRRRRSRDSSDEATVESEESILSEQGIHVRKAGFGGRKNKRRSRKSKEVKQEQEEDQDGLGLFGAAAVARVATRPRTTGERRRKEPEEEESTDFGARPVKLKKRPTTPVFDDNFERARAILRKRFQDRPHLRPPGAQPKAKGIGLDMSKIGHMSVSYLNQYVEASINILREHQKNEQLRMQASVEALQGSNAIPLDRTGQPMDVFERAELPEIRRLPLCSQLAKGKAADPVPKGSTSPSKSKSSGAAAMLRDRLLTLARLARDDLCLVGVRFTHENIDDDWGASTAQALRRNTQLQHLVLVGNGITDASGTKLASAVAKHPGLVTVAVGGNSLGDKTALAMAKALKESGTLLSLNLASKKYHQEHYLNVCRRRKPPKEIVIPKIEGDYFSPENWGLPTDDPEFNPRSNFVSKEGCFALSEALHGTSLTALNLSGQRVGDAGALALSRVLFADKETKCSCALSSLALDANRVGDKGAAALIECWANPLSSLETLRLAMNSLGDEAAVKACSLALKHYKVDQLLVPKRKKKRKKKRVGSLSPRARRRRDIKEGIIHVKDEEPEEDDFKDLGLLDLSLCQVGEIGVLAVHGASARCKKIGKIIPVHGNPGHDIHPTPSRRPSQDSIRSDSTEYKRQLEAGRALKPVQFGGSRRADSGAPLLTLKKSIPFLAPDKRGDLSPRSALDASKGTESVLRTVARKASDRQARIDEGALPEARKMKRHKLGETGKPRYAFDPDLPPLNFLAHHKSHIRRLGAESRRKRREEHDRQITQEKRESLAANVKSKRLRKAILDAGITQFKEETAEGALRTRVVGDLVRTFPAVAALPGAQSGRMDLSRDGPRFGHRKPDPESPKKWAAKLAAKKAARHRAFLVHLGQHPIH</sequence>
<dbReference type="InterPro" id="IPR001611">
    <property type="entry name" value="Leu-rich_rpt"/>
</dbReference>
<evidence type="ECO:0000313" key="6">
    <source>
        <dbReference type="Proteomes" id="UP000789595"/>
    </source>
</evidence>
<feature type="region of interest" description="Disordered" evidence="4">
    <location>
        <begin position="697"/>
        <end position="723"/>
    </location>
</feature>
<dbReference type="AlphaFoldDB" id="A0A8J2S5U0"/>
<dbReference type="GO" id="GO:0006913">
    <property type="term" value="P:nucleocytoplasmic transport"/>
    <property type="evidence" value="ECO:0007669"/>
    <property type="project" value="TreeGrafter"/>
</dbReference>
<dbReference type="InterPro" id="IPR032675">
    <property type="entry name" value="LRR_dom_sf"/>
</dbReference>
<dbReference type="Gene3D" id="3.80.10.10">
    <property type="entry name" value="Ribonuclease Inhibitor"/>
    <property type="match status" value="2"/>
</dbReference>
<feature type="region of interest" description="Disordered" evidence="4">
    <location>
        <begin position="842"/>
        <end position="868"/>
    </location>
</feature>
<evidence type="ECO:0000256" key="4">
    <source>
        <dbReference type="SAM" id="MobiDB-lite"/>
    </source>
</evidence>
<dbReference type="InterPro" id="IPR027038">
    <property type="entry name" value="RanGap"/>
</dbReference>
<dbReference type="PANTHER" id="PTHR24113">
    <property type="entry name" value="RAN GTPASE-ACTIVATING PROTEIN 1"/>
    <property type="match status" value="1"/>
</dbReference>
<reference evidence="5" key="1">
    <citation type="submission" date="2021-11" db="EMBL/GenBank/DDBJ databases">
        <authorList>
            <consortium name="Genoscope - CEA"/>
            <person name="William W."/>
        </authorList>
    </citation>
    <scope>NUCLEOTIDE SEQUENCE</scope>
</reference>
<dbReference type="PANTHER" id="PTHR24113:SF12">
    <property type="entry name" value="RAN GTPASE-ACTIVATING PROTEIN 1"/>
    <property type="match status" value="1"/>
</dbReference>
<accession>A0A8J2S5U0</accession>
<protein>
    <submittedName>
        <fullName evidence="5">Uncharacterized protein</fullName>
    </submittedName>
</protein>
<feature type="compositionally biased region" description="Low complexity" evidence="4">
    <location>
        <begin position="27"/>
        <end position="47"/>
    </location>
</feature>
<dbReference type="SUPFAM" id="SSF52047">
    <property type="entry name" value="RNI-like"/>
    <property type="match status" value="1"/>
</dbReference>
<evidence type="ECO:0000256" key="2">
    <source>
        <dbReference type="ARBA" id="ARBA00022614"/>
    </source>
</evidence>
<dbReference type="EMBL" id="CAKKNE010000001">
    <property type="protein sequence ID" value="CAH0365043.1"/>
    <property type="molecule type" value="Genomic_DNA"/>
</dbReference>
<feature type="compositionally biased region" description="Basic and acidic residues" evidence="4">
    <location>
        <begin position="925"/>
        <end position="944"/>
    </location>
</feature>
<keyword evidence="6" id="KW-1185">Reference proteome</keyword>
<organism evidence="5 6">
    <name type="scientific">Pelagomonas calceolata</name>
    <dbReference type="NCBI Taxonomy" id="35677"/>
    <lineage>
        <taxon>Eukaryota</taxon>
        <taxon>Sar</taxon>
        <taxon>Stramenopiles</taxon>
        <taxon>Ochrophyta</taxon>
        <taxon>Pelagophyceae</taxon>
        <taxon>Pelagomonadales</taxon>
        <taxon>Pelagomonadaceae</taxon>
        <taxon>Pelagomonas</taxon>
    </lineage>
</organism>
<dbReference type="OrthoDB" id="188902at2759"/>
<feature type="compositionally biased region" description="Polar residues" evidence="4">
    <location>
        <begin position="11"/>
        <end position="26"/>
    </location>
</feature>
<name>A0A8J2S5U0_9STRA</name>
<dbReference type="GO" id="GO:0031267">
    <property type="term" value="F:small GTPase binding"/>
    <property type="evidence" value="ECO:0007669"/>
    <property type="project" value="TreeGrafter"/>
</dbReference>
<dbReference type="GO" id="GO:0005634">
    <property type="term" value="C:nucleus"/>
    <property type="evidence" value="ECO:0007669"/>
    <property type="project" value="TreeGrafter"/>
</dbReference>
<dbReference type="GO" id="GO:0005829">
    <property type="term" value="C:cytosol"/>
    <property type="evidence" value="ECO:0007669"/>
    <property type="project" value="TreeGrafter"/>
</dbReference>
<keyword evidence="3" id="KW-0677">Repeat</keyword>
<dbReference type="GO" id="GO:0048471">
    <property type="term" value="C:perinuclear region of cytoplasm"/>
    <property type="evidence" value="ECO:0007669"/>
    <property type="project" value="TreeGrafter"/>
</dbReference>
<evidence type="ECO:0000256" key="1">
    <source>
        <dbReference type="ARBA" id="ARBA00022468"/>
    </source>
</evidence>
<feature type="compositionally biased region" description="Low complexity" evidence="4">
    <location>
        <begin position="325"/>
        <end position="338"/>
    </location>
</feature>
<proteinExistence type="predicted"/>